<evidence type="ECO:0000256" key="1">
    <source>
        <dbReference type="SAM" id="MobiDB-lite"/>
    </source>
</evidence>
<accession>A0ABT9N5L6</accession>
<dbReference type="InterPro" id="IPR014001">
    <property type="entry name" value="Helicase_ATP-bd"/>
</dbReference>
<dbReference type="Gene3D" id="3.40.50.300">
    <property type="entry name" value="P-loop containing nucleotide triphosphate hydrolases"/>
    <property type="match status" value="2"/>
</dbReference>
<dbReference type="SMART" id="SM00487">
    <property type="entry name" value="DEXDc"/>
    <property type="match status" value="1"/>
</dbReference>
<feature type="region of interest" description="Disordered" evidence="1">
    <location>
        <begin position="578"/>
        <end position="622"/>
    </location>
</feature>
<protein>
    <submittedName>
        <fullName evidence="4">Type I restriction enzyme R subunit</fullName>
        <ecNumber evidence="4">3.1.21.3</ecNumber>
    </submittedName>
</protein>
<dbReference type="PROSITE" id="PS51194">
    <property type="entry name" value="HELICASE_CTER"/>
    <property type="match status" value="1"/>
</dbReference>
<dbReference type="PROSITE" id="PS51192">
    <property type="entry name" value="HELICASE_ATP_BIND_1"/>
    <property type="match status" value="1"/>
</dbReference>
<evidence type="ECO:0000313" key="5">
    <source>
        <dbReference type="Proteomes" id="UP001240984"/>
    </source>
</evidence>
<proteinExistence type="predicted"/>
<keyword evidence="5" id="KW-1185">Reference proteome</keyword>
<dbReference type="InterPro" id="IPR006935">
    <property type="entry name" value="Helicase/UvrB_N"/>
</dbReference>
<keyword evidence="4" id="KW-0378">Hydrolase</keyword>
<dbReference type="EC" id="3.1.21.3" evidence="4"/>
<feature type="compositionally biased region" description="Acidic residues" evidence="1">
    <location>
        <begin position="590"/>
        <end position="602"/>
    </location>
</feature>
<dbReference type="InterPro" id="IPR027417">
    <property type="entry name" value="P-loop_NTPase"/>
</dbReference>
<feature type="domain" description="Helicase ATP-binding" evidence="2">
    <location>
        <begin position="182"/>
        <end position="346"/>
    </location>
</feature>
<dbReference type="EMBL" id="JAUSRA010000001">
    <property type="protein sequence ID" value="MDP9799000.1"/>
    <property type="molecule type" value="Genomic_DNA"/>
</dbReference>
<dbReference type="InterPro" id="IPR001650">
    <property type="entry name" value="Helicase_C-like"/>
</dbReference>
<dbReference type="Proteomes" id="UP001240984">
    <property type="component" value="Unassembled WGS sequence"/>
</dbReference>
<dbReference type="NCBIfam" id="NF046051">
    <property type="entry name" value="restrict_EcoAI"/>
    <property type="match status" value="1"/>
</dbReference>
<sequence length="821" mass="92972">MTATHGMNEDETCRAFVMPALKASHWTNEQIRPQFRINEGRLTPTPKRHAQGDPLIADYVLEYAPDVPVAVVEAKRWRINANDGVEQARRYAAKLGLSFAYATNGHQIVEIDYSGGAPAIREIDRFPSPDELWARYVGDLQADSTVGRDLLKAPYDHTLRNSDNTAKRPRYYQRVAVARTLAAIVRGQKRILLVLATGTGKTMVALQTVAKLHRSNWVEGRKPRVLYLSDRSMLVDDPKDRYFLPVFGPDDVHKISGEPVRGRKIYFALYQALEKGDEEELFRRYEPDYFDLVIVDECHRGSARDDSQWRRVLEHFAPATQIGLTATPISRKDADTLDYFGDPVYTYSLADGIEDGYLAPYRVRRVRLNVDMEGYQTTPGQRDRYGNEIPEGIYGPKDFERIMVILERTEAAAQYVIDYLRSTEEEGKHGKTIVFCENNDHAARMRNALFNAAQAEVSARRNYVVRITDADGSPGRALLDEFRKDDSDEPVIAVTSKLLNTGIDLPAVRNIVLFRRIASMPEFKQTIGRGTRLCSVIGKGSFDIIDFVEATRLFNDPGFDGPPLRVVRDITDDQGRLLESEPESANGDAVDAETVAEPENEYTQEAGGTLEPQPSDATVDDPDEVDRIRARGRRYVVNGVQVYKWGERRYQLDTDGRTMRLVTIQQWVHDRVLELDLAPDKLRSQWATAKSRRELMTILRRADIEAEELPAEFGSPDVDPIDLLLNVAWGLPLVSREERLYRFLHEHRGFLASFQPEARQVLEEMLLKFAEHGSPQLKPETLAVRPFTDLGTVVELANRFGGAQALHEAIDDLGRRLLEAS</sequence>
<feature type="domain" description="Helicase C-terminal" evidence="3">
    <location>
        <begin position="415"/>
        <end position="589"/>
    </location>
</feature>
<dbReference type="Pfam" id="PF08463">
    <property type="entry name" value="EcoEI_R_C"/>
    <property type="match status" value="1"/>
</dbReference>
<dbReference type="Pfam" id="PF00271">
    <property type="entry name" value="Helicase_C"/>
    <property type="match status" value="1"/>
</dbReference>
<dbReference type="Pfam" id="PF04851">
    <property type="entry name" value="ResIII"/>
    <property type="match status" value="1"/>
</dbReference>
<dbReference type="Gene3D" id="3.90.1570.30">
    <property type="match status" value="1"/>
</dbReference>
<dbReference type="PANTHER" id="PTHR47396:SF1">
    <property type="entry name" value="ATP-DEPENDENT HELICASE IRC3-RELATED"/>
    <property type="match status" value="1"/>
</dbReference>
<gene>
    <name evidence="4" type="ORF">J2S43_007512</name>
</gene>
<dbReference type="RefSeq" id="WP_306837313.1">
    <property type="nucleotide sequence ID" value="NZ_JAUSRA010000001.1"/>
</dbReference>
<dbReference type="PANTHER" id="PTHR47396">
    <property type="entry name" value="TYPE I RESTRICTION ENZYME ECOKI R PROTEIN"/>
    <property type="match status" value="1"/>
</dbReference>
<reference evidence="4 5" key="1">
    <citation type="submission" date="2023-07" db="EMBL/GenBank/DDBJ databases">
        <title>Sequencing the genomes of 1000 actinobacteria strains.</title>
        <authorList>
            <person name="Klenk H.-P."/>
        </authorList>
    </citation>
    <scope>NUCLEOTIDE SEQUENCE [LARGE SCALE GENOMIC DNA]</scope>
    <source>
        <strain evidence="4 5">DSM 44710</strain>
    </source>
</reference>
<dbReference type="SUPFAM" id="SSF52540">
    <property type="entry name" value="P-loop containing nucleoside triphosphate hydrolases"/>
    <property type="match status" value="2"/>
</dbReference>
<dbReference type="GO" id="GO:0009035">
    <property type="term" value="F:type I site-specific deoxyribonuclease activity"/>
    <property type="evidence" value="ECO:0007669"/>
    <property type="project" value="UniProtKB-EC"/>
</dbReference>
<dbReference type="InterPro" id="IPR050742">
    <property type="entry name" value="Helicase_Restrict-Modif_Enz"/>
</dbReference>
<comment type="caution">
    <text evidence="4">The sequence shown here is derived from an EMBL/GenBank/DDBJ whole genome shotgun (WGS) entry which is preliminary data.</text>
</comment>
<evidence type="ECO:0000259" key="2">
    <source>
        <dbReference type="PROSITE" id="PS51192"/>
    </source>
</evidence>
<dbReference type="InterPro" id="IPR013670">
    <property type="entry name" value="EcoEI_R_C_dom"/>
</dbReference>
<name>A0ABT9N5L6_9ACTN</name>
<dbReference type="CDD" id="cd18032">
    <property type="entry name" value="DEXHc_RE_I_III_res"/>
    <property type="match status" value="1"/>
</dbReference>
<evidence type="ECO:0000313" key="4">
    <source>
        <dbReference type="EMBL" id="MDP9799000.1"/>
    </source>
</evidence>
<evidence type="ECO:0000259" key="3">
    <source>
        <dbReference type="PROSITE" id="PS51194"/>
    </source>
</evidence>
<dbReference type="CDD" id="cd18799">
    <property type="entry name" value="SF2_C_EcoAI-like"/>
    <property type="match status" value="1"/>
</dbReference>
<organism evidence="4 5">
    <name type="scientific">Catenuloplanes nepalensis</name>
    <dbReference type="NCBI Taxonomy" id="587533"/>
    <lineage>
        <taxon>Bacteria</taxon>
        <taxon>Bacillati</taxon>
        <taxon>Actinomycetota</taxon>
        <taxon>Actinomycetes</taxon>
        <taxon>Micromonosporales</taxon>
        <taxon>Micromonosporaceae</taxon>
        <taxon>Catenuloplanes</taxon>
    </lineage>
</organism>